<dbReference type="Proteomes" id="UP000092596">
    <property type="component" value="Chromosome"/>
</dbReference>
<evidence type="ECO:0000313" key="3">
    <source>
        <dbReference type="Proteomes" id="UP000092596"/>
    </source>
</evidence>
<dbReference type="Pfam" id="PF13625">
    <property type="entry name" value="Helicase_C_3"/>
    <property type="match status" value="1"/>
</dbReference>
<protein>
    <recommendedName>
        <fullName evidence="1">Helicase XPB/Ssl2 N-terminal domain-containing protein</fullName>
    </recommendedName>
</protein>
<evidence type="ECO:0000259" key="1">
    <source>
        <dbReference type="Pfam" id="PF13625"/>
    </source>
</evidence>
<dbReference type="KEGG" id="dva:DAD186_03030"/>
<dbReference type="STRING" id="1630135.DAD186_03030"/>
<organism evidence="2 3">
    <name type="scientific">Dermabacter vaginalis</name>
    <dbReference type="NCBI Taxonomy" id="1630135"/>
    <lineage>
        <taxon>Bacteria</taxon>
        <taxon>Bacillati</taxon>
        <taxon>Actinomycetota</taxon>
        <taxon>Actinomycetes</taxon>
        <taxon>Micrococcales</taxon>
        <taxon>Dermabacteraceae</taxon>
        <taxon>Dermabacter</taxon>
    </lineage>
</organism>
<sequence length="740" mass="78457">MARTLADALREFDDARLIELLRARQDLTSPIPHGIGPLAARAAQPGSVHKAIGSLVLPELQLAEVFAAYAGPVAPEQLAHAVNASTEQIAPHVYRLATLALVYTDENGRALIPVRALSEALPHPAGLAPRLSSDPTPDDAREIVESLPAELREIADSLAFAPARLTGSPDSSLARQLTKARLVTKVNGPEGPRLLIPRTVHLALRSGVVHRTFAHAPTPGPEASPERFEGARDAQALEAALEASRIAATIATWHADPPSVLKRGGIPLREARRLAAAAHTSHETWTSIIHASWVGGLIGNDGETWQVTREFEEFSDASPARRWADLCLAYLRSNYLGSLAGTRFGDVSLDGLHEGEARTGESPRAALSASVGRKGVKVRRRHMLRHLADYPEREARAASLAESLAWAFPTVQRAAIIEEAYAFTRETEAFGLLVDGVPSALAPAALEALACEEVEALEYLESVLAERLPEPVEHVLLDSDLTVTVPGLPGPRVAAVLEWTDVTSRGAGVVARVTGDSIARGLSAGGSADALLDELAALSLTGVPDVLAYLVRDEARKRGQVTVGPATSFITGEEEHLDRLMTSSEASRLGLKRLAPTVVISSGDPGFVMGSARAAGLAPLAAGASGAAAHERMLGTVRGGPVGLELESDAREQALDVEPSEALARIRAAEAGRLDEVSVPQRLLAAIADEHEIQIGIVDGRGGTRVLRVEPLALEGGRLRARDRESGEEFTVLIHRVLLP</sequence>
<reference evidence="2 3" key="1">
    <citation type="submission" date="2015-06" db="EMBL/GenBank/DDBJ databases">
        <title>Investigation of pathophysiology for high-risk pregnancy and development of treatment modality based on it.</title>
        <authorList>
            <person name="Kim B.-C."/>
            <person name="Lim S."/>
        </authorList>
    </citation>
    <scope>NUCLEOTIDE SEQUENCE [LARGE SCALE GENOMIC DNA]</scope>
    <source>
        <strain evidence="2 3">AD1-86</strain>
    </source>
</reference>
<name>A0A1B0ZG12_9MICO</name>
<proteinExistence type="predicted"/>
<feature type="domain" description="Helicase XPB/Ssl2 N-terminal" evidence="1">
    <location>
        <begin position="475"/>
        <end position="595"/>
    </location>
</feature>
<dbReference type="EMBL" id="CP012117">
    <property type="protein sequence ID" value="ANP26862.1"/>
    <property type="molecule type" value="Genomic_DNA"/>
</dbReference>
<dbReference type="AlphaFoldDB" id="A0A1B0ZG12"/>
<dbReference type="InterPro" id="IPR032830">
    <property type="entry name" value="XPB/Ssl2_N"/>
</dbReference>
<dbReference type="PATRIC" id="fig|1630135.4.peg.305"/>
<evidence type="ECO:0000313" key="2">
    <source>
        <dbReference type="EMBL" id="ANP26862.1"/>
    </source>
</evidence>
<dbReference type="RefSeq" id="WP_065247211.1">
    <property type="nucleotide sequence ID" value="NZ_CP012117.1"/>
</dbReference>
<accession>A0A1B0ZG12</accession>
<gene>
    <name evidence="2" type="ORF">DAD186_03030</name>
</gene>